<accession>A0A370DBV1</accession>
<dbReference type="EMBL" id="QFXC01000013">
    <property type="protein sequence ID" value="RDH81656.1"/>
    <property type="molecule type" value="Genomic_DNA"/>
</dbReference>
<protein>
    <recommendedName>
        <fullName evidence="4">Pilus assembly protein PilP</fullName>
    </recommendedName>
</protein>
<keyword evidence="1" id="KW-0732">Signal</keyword>
<dbReference type="PIRSF" id="PIRSF016481">
    <property type="entry name" value="Pilus_assembly_PilP"/>
    <property type="match status" value="1"/>
</dbReference>
<comment type="caution">
    <text evidence="2">The sequence shown here is derived from an EMBL/GenBank/DDBJ whole genome shotgun (WGS) entry which is preliminary data.</text>
</comment>
<dbReference type="Pfam" id="PF04351">
    <property type="entry name" value="PilP"/>
    <property type="match status" value="1"/>
</dbReference>
<dbReference type="AlphaFoldDB" id="A0A370DBV1"/>
<evidence type="ECO:0000313" key="2">
    <source>
        <dbReference type="EMBL" id="RDH81656.1"/>
    </source>
</evidence>
<evidence type="ECO:0000256" key="1">
    <source>
        <dbReference type="SAM" id="SignalP"/>
    </source>
</evidence>
<sequence length="174" mass="19106">MSLKLKSSLLILTVILSACSKNNDDLTAYINETKTKHLGSVKPLPTFEPYKNFTYEAAELRDPFEAAFEAEIGNENISNSSGLRPAASRPKEPLETYPLDTLRMVGILVQNENTWGLVKDPNNVVHRVQTGNYAGQNEGQIISVTEKQIDIIEIIPDGLGGYIERTASLAIGSK</sequence>
<dbReference type="Proteomes" id="UP000254266">
    <property type="component" value="Unassembled WGS sequence"/>
</dbReference>
<keyword evidence="3" id="KW-1185">Reference proteome</keyword>
<feature type="signal peptide" evidence="1">
    <location>
        <begin position="1"/>
        <end position="20"/>
    </location>
</feature>
<proteinExistence type="predicted"/>
<evidence type="ECO:0008006" key="4">
    <source>
        <dbReference type="Google" id="ProtNLM"/>
    </source>
</evidence>
<dbReference type="InterPro" id="IPR007446">
    <property type="entry name" value="PilP"/>
</dbReference>
<organism evidence="2 3">
    <name type="scientific">endosymbiont of Galathealinum brachiosum</name>
    <dbReference type="NCBI Taxonomy" id="2200906"/>
    <lineage>
        <taxon>Bacteria</taxon>
        <taxon>Pseudomonadati</taxon>
        <taxon>Pseudomonadota</taxon>
        <taxon>Gammaproteobacteria</taxon>
        <taxon>sulfur-oxidizing symbionts</taxon>
    </lineage>
</organism>
<evidence type="ECO:0000313" key="3">
    <source>
        <dbReference type="Proteomes" id="UP000254266"/>
    </source>
</evidence>
<dbReference type="Gene3D" id="2.30.30.830">
    <property type="match status" value="1"/>
</dbReference>
<name>A0A370DBV1_9GAMM</name>
<reference evidence="2 3" key="1">
    <citation type="journal article" date="2018" name="ISME J.">
        <title>Endosymbiont genomes yield clues of tubeworm success.</title>
        <authorList>
            <person name="Li Y."/>
            <person name="Liles M.R."/>
            <person name="Halanych K.M."/>
        </authorList>
    </citation>
    <scope>NUCLEOTIDE SEQUENCE [LARGE SCALE GENOMIC DNA]</scope>
    <source>
        <strain evidence="2">A1464</strain>
    </source>
</reference>
<gene>
    <name evidence="2" type="ORF">DIZ80_16440</name>
</gene>
<dbReference type="PROSITE" id="PS51257">
    <property type="entry name" value="PROKAR_LIPOPROTEIN"/>
    <property type="match status" value="1"/>
</dbReference>
<feature type="chain" id="PRO_5016992658" description="Pilus assembly protein PilP" evidence="1">
    <location>
        <begin position="21"/>
        <end position="174"/>
    </location>
</feature>